<protein>
    <submittedName>
        <fullName evidence="1">Uncharacterized protein</fullName>
    </submittedName>
</protein>
<name>A0A6V7WM29_MELEN</name>
<evidence type="ECO:0000313" key="2">
    <source>
        <dbReference type="Proteomes" id="UP000580250"/>
    </source>
</evidence>
<organism evidence="1 2">
    <name type="scientific">Meloidogyne enterolobii</name>
    <name type="common">Root-knot nematode worm</name>
    <name type="synonym">Meloidogyne mayaguensis</name>
    <dbReference type="NCBI Taxonomy" id="390850"/>
    <lineage>
        <taxon>Eukaryota</taxon>
        <taxon>Metazoa</taxon>
        <taxon>Ecdysozoa</taxon>
        <taxon>Nematoda</taxon>
        <taxon>Chromadorea</taxon>
        <taxon>Rhabditida</taxon>
        <taxon>Tylenchina</taxon>
        <taxon>Tylenchomorpha</taxon>
        <taxon>Tylenchoidea</taxon>
        <taxon>Meloidogynidae</taxon>
        <taxon>Meloidogyninae</taxon>
        <taxon>Meloidogyne</taxon>
    </lineage>
</organism>
<dbReference type="EMBL" id="CAJEWN010000671">
    <property type="protein sequence ID" value="CAD2188078.1"/>
    <property type="molecule type" value="Genomic_DNA"/>
</dbReference>
<dbReference type="AlphaFoldDB" id="A0A6V7WM29"/>
<sequence>MKIINILKPLFGTNIYNMNQLITQQKNMIKDSKDKYKQPSFSHRQYGQHGIHSPYAGNPPFYDTHFGIHHAQHQNPDYDLEAALAASMEGRNLGEINIRDHGSTQHETITNDAEVGQGQVTGSNPGNEGYLYCLLKCY</sequence>
<gene>
    <name evidence="1" type="ORF">MENT_LOCUS40702</name>
</gene>
<reference evidence="1 2" key="1">
    <citation type="submission" date="2020-08" db="EMBL/GenBank/DDBJ databases">
        <authorList>
            <person name="Koutsovoulos G."/>
            <person name="Danchin GJ E."/>
        </authorList>
    </citation>
    <scope>NUCLEOTIDE SEQUENCE [LARGE SCALE GENOMIC DNA]</scope>
</reference>
<proteinExistence type="predicted"/>
<dbReference type="Proteomes" id="UP000580250">
    <property type="component" value="Unassembled WGS sequence"/>
</dbReference>
<accession>A0A6V7WM29</accession>
<comment type="caution">
    <text evidence="1">The sequence shown here is derived from an EMBL/GenBank/DDBJ whole genome shotgun (WGS) entry which is preliminary data.</text>
</comment>
<evidence type="ECO:0000313" key="1">
    <source>
        <dbReference type="EMBL" id="CAD2188078.1"/>
    </source>
</evidence>